<proteinExistence type="predicted"/>
<keyword evidence="2" id="KW-1185">Reference proteome</keyword>
<name>A0A1Y6C9M0_9BACT</name>
<dbReference type="OrthoDB" id="5526721at2"/>
<evidence type="ECO:0000313" key="1">
    <source>
        <dbReference type="EMBL" id="SMF41360.1"/>
    </source>
</evidence>
<reference evidence="2" key="1">
    <citation type="submission" date="2017-04" db="EMBL/GenBank/DDBJ databases">
        <authorList>
            <person name="Varghese N."/>
            <person name="Submissions S."/>
        </authorList>
    </citation>
    <scope>NUCLEOTIDE SEQUENCE [LARGE SCALE GENOMIC DNA]</scope>
    <source>
        <strain evidence="2">RKEM611</strain>
    </source>
</reference>
<dbReference type="Proteomes" id="UP000192907">
    <property type="component" value="Unassembled WGS sequence"/>
</dbReference>
<evidence type="ECO:0000313" key="2">
    <source>
        <dbReference type="Proteomes" id="UP000192907"/>
    </source>
</evidence>
<gene>
    <name evidence="1" type="ORF">SAMN06296036_112156</name>
</gene>
<protein>
    <submittedName>
        <fullName evidence="1">Uncharacterized protein</fullName>
    </submittedName>
</protein>
<sequence>MKKTPDEILGFEYDWLACDEIGNIALFSTAGGGFAPAAFLEDTDKYDEMIDRLKSQSVTSSAAFAPKLSDGLPNIWKELAERGIYSFDSDEDGGPYRLIGVPDKPIKLDKLAGDIAESIKPIRFGKLRFDKVNSITIADFRKNGIK</sequence>
<dbReference type="AlphaFoldDB" id="A0A1Y6C9M0"/>
<dbReference type="RefSeq" id="WP_132320589.1">
    <property type="nucleotide sequence ID" value="NZ_FWZT01000012.1"/>
</dbReference>
<accession>A0A1Y6C9M0</accession>
<organism evidence="1 2">
    <name type="scientific">Pseudobacteriovorax antillogorgiicola</name>
    <dbReference type="NCBI Taxonomy" id="1513793"/>
    <lineage>
        <taxon>Bacteria</taxon>
        <taxon>Pseudomonadati</taxon>
        <taxon>Bdellovibrionota</taxon>
        <taxon>Oligoflexia</taxon>
        <taxon>Oligoflexales</taxon>
        <taxon>Pseudobacteriovoracaceae</taxon>
        <taxon>Pseudobacteriovorax</taxon>
    </lineage>
</organism>
<dbReference type="EMBL" id="FWZT01000012">
    <property type="protein sequence ID" value="SMF41360.1"/>
    <property type="molecule type" value="Genomic_DNA"/>
</dbReference>